<dbReference type="Proteomes" id="UP000179807">
    <property type="component" value="Unassembled WGS sequence"/>
</dbReference>
<dbReference type="EMBL" id="MLAK01000838">
    <property type="protein sequence ID" value="OHT03157.1"/>
    <property type="molecule type" value="Genomic_DNA"/>
</dbReference>
<feature type="compositionally biased region" description="Acidic residues" evidence="1">
    <location>
        <begin position="349"/>
        <end position="359"/>
    </location>
</feature>
<proteinExistence type="predicted"/>
<feature type="compositionally biased region" description="Acidic residues" evidence="1">
    <location>
        <begin position="197"/>
        <end position="206"/>
    </location>
</feature>
<accession>A0A1J4K0Y7</accession>
<dbReference type="AlphaFoldDB" id="A0A1J4K0Y7"/>
<feature type="compositionally biased region" description="Polar residues" evidence="1">
    <location>
        <begin position="316"/>
        <end position="326"/>
    </location>
</feature>
<dbReference type="RefSeq" id="XP_068356293.1">
    <property type="nucleotide sequence ID" value="XM_068493327.1"/>
</dbReference>
<feature type="compositionally biased region" description="Polar residues" evidence="1">
    <location>
        <begin position="397"/>
        <end position="417"/>
    </location>
</feature>
<feature type="compositionally biased region" description="Basic and acidic residues" evidence="1">
    <location>
        <begin position="267"/>
        <end position="278"/>
    </location>
</feature>
<feature type="compositionally biased region" description="Acidic residues" evidence="1">
    <location>
        <begin position="299"/>
        <end position="314"/>
    </location>
</feature>
<name>A0A1J4K0Y7_9EUKA</name>
<feature type="region of interest" description="Disordered" evidence="1">
    <location>
        <begin position="107"/>
        <end position="128"/>
    </location>
</feature>
<sequence length="417" mass="48320">MKLVDDQENDPVTVRVTRLLRSQGLGIPQIREFLRDFFGPHQPKHAEPKPTKEESAIEAQIKKQQQIIDVLAAQLQALRSGNRTFNDYDDMIRTAGANLLKNAELLQKSENEPDNKMATTKSQTKKSNKEEYELLRKAVIDFLQVDEDEDDESLIKLLDSIDIESESEKAQSKRSSRQSSRKDDHEEYTEENVLLPNEEEDIDEEPIPTAEKQKIAELAEEDQIPTDSATLKPLPNQITEEEEEDFDNTEAKEDQNNDDENDQIVYTKEDNEISKEEKDDLTDNADRQNNDIDKPEEKIFEEEDSHEIADDDNYINDPSEQAQIKSDQPHDEEEEDILKKINKIFEEEDEEEFLEDDDLHIDKQLDSQPLSNEQTEQTEQTDQTYQTDQIEADESFITEQNEYSEIVNNPPSQATEE</sequence>
<feature type="compositionally biased region" description="Low complexity" evidence="1">
    <location>
        <begin position="373"/>
        <end position="389"/>
    </location>
</feature>
<dbReference type="GeneID" id="94828031"/>
<protein>
    <submittedName>
        <fullName evidence="2">Uncharacterized protein</fullName>
    </submittedName>
</protein>
<gene>
    <name evidence="2" type="ORF">TRFO_06831</name>
</gene>
<organism evidence="2 3">
    <name type="scientific">Tritrichomonas foetus</name>
    <dbReference type="NCBI Taxonomy" id="1144522"/>
    <lineage>
        <taxon>Eukaryota</taxon>
        <taxon>Metamonada</taxon>
        <taxon>Parabasalia</taxon>
        <taxon>Tritrichomonadida</taxon>
        <taxon>Tritrichomonadidae</taxon>
        <taxon>Tritrichomonas</taxon>
    </lineage>
</organism>
<evidence type="ECO:0000313" key="3">
    <source>
        <dbReference type="Proteomes" id="UP000179807"/>
    </source>
</evidence>
<feature type="compositionally biased region" description="Basic and acidic residues" evidence="1">
    <location>
        <begin position="284"/>
        <end position="298"/>
    </location>
</feature>
<comment type="caution">
    <text evidence="2">The sequence shown here is derived from an EMBL/GenBank/DDBJ whole genome shotgun (WGS) entry which is preliminary data.</text>
</comment>
<feature type="region of interest" description="Disordered" evidence="1">
    <location>
        <begin position="165"/>
        <end position="334"/>
    </location>
</feature>
<feature type="region of interest" description="Disordered" evidence="1">
    <location>
        <begin position="349"/>
        <end position="417"/>
    </location>
</feature>
<keyword evidence="3" id="KW-1185">Reference proteome</keyword>
<dbReference type="VEuPathDB" id="TrichDB:TRFO_06831"/>
<feature type="compositionally biased region" description="Acidic residues" evidence="1">
    <location>
        <begin position="239"/>
        <end position="248"/>
    </location>
</feature>
<evidence type="ECO:0000256" key="1">
    <source>
        <dbReference type="SAM" id="MobiDB-lite"/>
    </source>
</evidence>
<reference evidence="2" key="1">
    <citation type="submission" date="2016-10" db="EMBL/GenBank/DDBJ databases">
        <authorList>
            <person name="Benchimol M."/>
            <person name="Almeida L.G."/>
            <person name="Vasconcelos A.T."/>
            <person name="Perreira-Neves A."/>
            <person name="Rosa I.A."/>
            <person name="Tasca T."/>
            <person name="Bogo M.R."/>
            <person name="de Souza W."/>
        </authorList>
    </citation>
    <scope>NUCLEOTIDE SEQUENCE [LARGE SCALE GENOMIC DNA]</scope>
    <source>
        <strain evidence="2">K</strain>
    </source>
</reference>
<evidence type="ECO:0000313" key="2">
    <source>
        <dbReference type="EMBL" id="OHT03157.1"/>
    </source>
</evidence>